<reference evidence="2" key="1">
    <citation type="submission" date="2021-01" db="EMBL/GenBank/DDBJ databases">
        <authorList>
            <consortium name="Genoscope - CEA"/>
            <person name="William W."/>
        </authorList>
    </citation>
    <scope>NUCLEOTIDE SEQUENCE</scope>
</reference>
<protein>
    <submittedName>
        <fullName evidence="2">(rape) hypothetical protein</fullName>
    </submittedName>
</protein>
<name>A0A816QSS2_BRANA</name>
<proteinExistence type="predicted"/>
<gene>
    <name evidence="2" type="ORF">DARMORV10_C06P53830.1</name>
</gene>
<dbReference type="Proteomes" id="UP001295469">
    <property type="component" value="Chromosome C06"/>
</dbReference>
<evidence type="ECO:0000313" key="2">
    <source>
        <dbReference type="EMBL" id="CAF2065859.1"/>
    </source>
</evidence>
<dbReference type="AlphaFoldDB" id="A0A816QSS2"/>
<keyword evidence="1" id="KW-1133">Transmembrane helix</keyword>
<sequence>MDNHSFSASLHIFWRKRFFLVCRSVTNKFTLRTNSTVSGFQFFLLFYYINIMHNLTSFLMVYVLCNRIKTQTRPDQDLRRRASPSFPIMAAILRSVNFAQVIGRQLAGGRSVTRNFSSYRRRRSYESKGAGIGVVDVLIRCAGATLGCYFGYKVTGHWVPELEEKRQRIMREATGHSGEIEDLREKMWSDAKLVKKFSDLEKKMLSQLSGVSLERMWSDLREKIASDPRS</sequence>
<organism evidence="2">
    <name type="scientific">Brassica napus</name>
    <name type="common">Rape</name>
    <dbReference type="NCBI Taxonomy" id="3708"/>
    <lineage>
        <taxon>Eukaryota</taxon>
        <taxon>Viridiplantae</taxon>
        <taxon>Streptophyta</taxon>
        <taxon>Embryophyta</taxon>
        <taxon>Tracheophyta</taxon>
        <taxon>Spermatophyta</taxon>
        <taxon>Magnoliopsida</taxon>
        <taxon>eudicotyledons</taxon>
        <taxon>Gunneridae</taxon>
        <taxon>Pentapetalae</taxon>
        <taxon>rosids</taxon>
        <taxon>malvids</taxon>
        <taxon>Brassicales</taxon>
        <taxon>Brassicaceae</taxon>
        <taxon>Brassiceae</taxon>
        <taxon>Brassica</taxon>
    </lineage>
</organism>
<feature type="transmembrane region" description="Helical" evidence="1">
    <location>
        <begin position="45"/>
        <end position="65"/>
    </location>
</feature>
<keyword evidence="1" id="KW-0812">Transmembrane</keyword>
<keyword evidence="1" id="KW-0472">Membrane</keyword>
<evidence type="ECO:0000256" key="1">
    <source>
        <dbReference type="SAM" id="Phobius"/>
    </source>
</evidence>
<accession>A0A816QSS2</accession>
<dbReference type="EMBL" id="HG994370">
    <property type="protein sequence ID" value="CAF2065859.1"/>
    <property type="molecule type" value="Genomic_DNA"/>
</dbReference>